<sequence>TNFQHPFAITNKLVQLNGHLCRQLCSQTLGLIAAHTVVCREHFTPELALRLITPECSLFYARPGESSSFSELPFSDPFWGFYWPGGQALARHLLDNPGRVRGRRVIDVGCGCGAAGIAALMAGAASVIFNDIDQVALEATRLNLSINQLDHADGAIAATGQRVQFVSDDLIGQWPPLCTANEQPQVMLIGDLFYSEEAAARLADWALKAAAGGRPRGSAAAEVLVGDPGRYYFRLAAERANLRLLARYCLPSEFMYEAGPGTGAVGVYATMPKAADTNGARPELGTID</sequence>
<evidence type="ECO:0000256" key="5">
    <source>
        <dbReference type="ARBA" id="ARBA00042266"/>
    </source>
</evidence>
<dbReference type="GO" id="GO:0032259">
    <property type="term" value="P:methylation"/>
    <property type="evidence" value="ECO:0007669"/>
    <property type="project" value="UniProtKB-KW"/>
</dbReference>
<dbReference type="Pfam" id="PF06325">
    <property type="entry name" value="PrmA"/>
    <property type="match status" value="1"/>
</dbReference>
<evidence type="ECO:0000256" key="4">
    <source>
        <dbReference type="ARBA" id="ARBA00041867"/>
    </source>
</evidence>
<protein>
    <recommendedName>
        <fullName evidence="5">ETFB lysine methyltransferase</fullName>
    </recommendedName>
    <alternativeName>
        <fullName evidence="4">Protein N-lysine methyltransferase METTL20</fullName>
    </alternativeName>
</protein>
<keyword evidence="1" id="KW-0489">Methyltransferase</keyword>
<organism evidence="6 7">
    <name type="scientific">Macrostomum lignano</name>
    <dbReference type="NCBI Taxonomy" id="282301"/>
    <lineage>
        <taxon>Eukaryota</taxon>
        <taxon>Metazoa</taxon>
        <taxon>Spiralia</taxon>
        <taxon>Lophotrochozoa</taxon>
        <taxon>Platyhelminthes</taxon>
        <taxon>Rhabditophora</taxon>
        <taxon>Macrostomorpha</taxon>
        <taxon>Macrostomida</taxon>
        <taxon>Macrostomidae</taxon>
        <taxon>Macrostomum</taxon>
    </lineage>
</organism>
<dbReference type="Gene3D" id="3.40.50.150">
    <property type="entry name" value="Vaccinia Virus protein VP39"/>
    <property type="match status" value="1"/>
</dbReference>
<dbReference type="GO" id="GO:0016279">
    <property type="term" value="F:protein-lysine N-methyltransferase activity"/>
    <property type="evidence" value="ECO:0007669"/>
    <property type="project" value="TreeGrafter"/>
</dbReference>
<evidence type="ECO:0000256" key="1">
    <source>
        <dbReference type="ARBA" id="ARBA00022603"/>
    </source>
</evidence>
<name>A0A1I8HDI0_9PLAT</name>
<evidence type="ECO:0000313" key="6">
    <source>
        <dbReference type="Proteomes" id="UP000095280"/>
    </source>
</evidence>
<dbReference type="WBParaSite" id="maker-uti_cns_0005476-snap-gene-0.5-mRNA-1">
    <property type="protein sequence ID" value="maker-uti_cns_0005476-snap-gene-0.5-mRNA-1"/>
    <property type="gene ID" value="maker-uti_cns_0005476-snap-gene-0.5"/>
</dbReference>
<keyword evidence="6" id="KW-1185">Reference proteome</keyword>
<reference evidence="7" key="1">
    <citation type="submission" date="2016-11" db="UniProtKB">
        <authorList>
            <consortium name="WormBaseParasite"/>
        </authorList>
    </citation>
    <scope>IDENTIFICATION</scope>
</reference>
<evidence type="ECO:0000256" key="2">
    <source>
        <dbReference type="ARBA" id="ARBA00022679"/>
    </source>
</evidence>
<dbReference type="InterPro" id="IPR050078">
    <property type="entry name" value="Ribosomal_L11_MeTrfase_PrmA"/>
</dbReference>
<dbReference type="Proteomes" id="UP000095280">
    <property type="component" value="Unplaced"/>
</dbReference>
<dbReference type="PANTHER" id="PTHR43648:SF1">
    <property type="entry name" value="ELECTRON TRANSFER FLAVOPROTEIN BETA SUBUNIT LYSINE METHYLTRANSFERASE"/>
    <property type="match status" value="1"/>
</dbReference>
<accession>A0A1I8HDI0</accession>
<dbReference type="AlphaFoldDB" id="A0A1I8HDI0"/>
<dbReference type="PANTHER" id="PTHR43648">
    <property type="entry name" value="ELECTRON TRANSFER FLAVOPROTEIN BETA SUBUNIT LYSINE METHYLTRANSFERASE"/>
    <property type="match status" value="1"/>
</dbReference>
<evidence type="ECO:0000256" key="3">
    <source>
        <dbReference type="ARBA" id="ARBA00037932"/>
    </source>
</evidence>
<comment type="similarity">
    <text evidence="3">Belongs to the methyltransferase superfamily. ETFBKMT family.</text>
</comment>
<proteinExistence type="inferred from homology"/>
<keyword evidence="2" id="KW-0808">Transferase</keyword>
<dbReference type="GO" id="GO:0005759">
    <property type="term" value="C:mitochondrial matrix"/>
    <property type="evidence" value="ECO:0007669"/>
    <property type="project" value="TreeGrafter"/>
</dbReference>
<dbReference type="SUPFAM" id="SSF53335">
    <property type="entry name" value="S-adenosyl-L-methionine-dependent methyltransferases"/>
    <property type="match status" value="1"/>
</dbReference>
<dbReference type="InterPro" id="IPR029063">
    <property type="entry name" value="SAM-dependent_MTases_sf"/>
</dbReference>
<dbReference type="CDD" id="cd02440">
    <property type="entry name" value="AdoMet_MTases"/>
    <property type="match status" value="1"/>
</dbReference>
<evidence type="ECO:0000313" key="7">
    <source>
        <dbReference type="WBParaSite" id="maker-uti_cns_0005476-snap-gene-0.5-mRNA-1"/>
    </source>
</evidence>